<evidence type="ECO:0000256" key="6">
    <source>
        <dbReference type="ARBA" id="ARBA00047475"/>
    </source>
</evidence>
<keyword evidence="3" id="KW-0328">Glycosyltransferase</keyword>
<comment type="similarity">
    <text evidence="1">Belongs to the UDP-glycosyltransferase family.</text>
</comment>
<keyword evidence="4" id="KW-0808">Transferase</keyword>
<organism evidence="7 8">
    <name type="scientific">Ancylostoma caninum</name>
    <name type="common">Dog hookworm</name>
    <dbReference type="NCBI Taxonomy" id="29170"/>
    <lineage>
        <taxon>Eukaryota</taxon>
        <taxon>Metazoa</taxon>
        <taxon>Ecdysozoa</taxon>
        <taxon>Nematoda</taxon>
        <taxon>Chromadorea</taxon>
        <taxon>Rhabditida</taxon>
        <taxon>Rhabditina</taxon>
        <taxon>Rhabditomorpha</taxon>
        <taxon>Strongyloidea</taxon>
        <taxon>Ancylostomatidae</taxon>
        <taxon>Ancylostomatinae</taxon>
        <taxon>Ancylostoma</taxon>
    </lineage>
</organism>
<keyword evidence="8" id="KW-1185">Reference proteome</keyword>
<evidence type="ECO:0000313" key="7">
    <source>
        <dbReference type="EMBL" id="RCN35520.1"/>
    </source>
</evidence>
<sequence length="175" mass="19940">MERLRAEQFEAYFGEQINLCGNGLAHVLGIKTHFWVSSCSITDHMAWVLGMPQPSSYIPSLVGMDTTNKMSYLERVRNIYSTFLYVYFMEKSVEQTTEIFRRKYGPHFPHLGKIAGDSDMIFVSTDEFIEIPRPTLPNVVHIGGLGSLEKLGNYELSEVIGQLCPLNLQNRILVF</sequence>
<comment type="catalytic activity">
    <reaction evidence="6">
        <text>glucuronate acceptor + UDP-alpha-D-glucuronate = acceptor beta-D-glucuronoside + UDP + H(+)</text>
        <dbReference type="Rhea" id="RHEA:21032"/>
        <dbReference type="ChEBI" id="CHEBI:15378"/>
        <dbReference type="ChEBI" id="CHEBI:58052"/>
        <dbReference type="ChEBI" id="CHEBI:58223"/>
        <dbReference type="ChEBI" id="CHEBI:132367"/>
        <dbReference type="ChEBI" id="CHEBI:132368"/>
        <dbReference type="EC" id="2.4.1.17"/>
    </reaction>
</comment>
<keyword evidence="5" id="KW-0732">Signal</keyword>
<dbReference type="AlphaFoldDB" id="A0A368FXI5"/>
<reference evidence="7 8" key="1">
    <citation type="submission" date="2014-10" db="EMBL/GenBank/DDBJ databases">
        <title>Draft genome of the hookworm Ancylostoma caninum.</title>
        <authorList>
            <person name="Mitreva M."/>
        </authorList>
    </citation>
    <scope>NUCLEOTIDE SEQUENCE [LARGE SCALE GENOMIC DNA]</scope>
    <source>
        <strain evidence="7 8">Baltimore</strain>
    </source>
</reference>
<dbReference type="SUPFAM" id="SSF53756">
    <property type="entry name" value="UDP-Glycosyltransferase/glycogen phosphorylase"/>
    <property type="match status" value="1"/>
</dbReference>
<dbReference type="OrthoDB" id="5835829at2759"/>
<dbReference type="InterPro" id="IPR050271">
    <property type="entry name" value="UDP-glycosyltransferase"/>
</dbReference>
<dbReference type="PANTHER" id="PTHR48043">
    <property type="entry name" value="EG:EG0003.4 PROTEIN-RELATED"/>
    <property type="match status" value="1"/>
</dbReference>
<protein>
    <recommendedName>
        <fullName evidence="2">glucuronosyltransferase</fullName>
        <ecNumber evidence="2">2.4.1.17</ecNumber>
    </recommendedName>
</protein>
<dbReference type="PANTHER" id="PTHR48043:SF143">
    <property type="entry name" value="UDP-GLUCURONOSYLTRANSFERASE"/>
    <property type="match status" value="1"/>
</dbReference>
<name>A0A368FXI5_ANCCA</name>
<evidence type="ECO:0000256" key="4">
    <source>
        <dbReference type="ARBA" id="ARBA00022679"/>
    </source>
</evidence>
<dbReference type="EMBL" id="JOJR01000652">
    <property type="protein sequence ID" value="RCN35520.1"/>
    <property type="molecule type" value="Genomic_DNA"/>
</dbReference>
<evidence type="ECO:0000256" key="5">
    <source>
        <dbReference type="ARBA" id="ARBA00022729"/>
    </source>
</evidence>
<dbReference type="GO" id="GO:0015020">
    <property type="term" value="F:glucuronosyltransferase activity"/>
    <property type="evidence" value="ECO:0007669"/>
    <property type="project" value="UniProtKB-EC"/>
</dbReference>
<evidence type="ECO:0000256" key="3">
    <source>
        <dbReference type="ARBA" id="ARBA00022676"/>
    </source>
</evidence>
<evidence type="ECO:0000313" key="8">
    <source>
        <dbReference type="Proteomes" id="UP000252519"/>
    </source>
</evidence>
<dbReference type="InterPro" id="IPR002213">
    <property type="entry name" value="UDP_glucos_trans"/>
</dbReference>
<dbReference type="EC" id="2.4.1.17" evidence="2"/>
<dbReference type="STRING" id="29170.A0A368FXI5"/>
<evidence type="ECO:0000256" key="2">
    <source>
        <dbReference type="ARBA" id="ARBA00012544"/>
    </source>
</evidence>
<dbReference type="Proteomes" id="UP000252519">
    <property type="component" value="Unassembled WGS sequence"/>
</dbReference>
<dbReference type="Pfam" id="PF00201">
    <property type="entry name" value="UDPGT"/>
    <property type="match status" value="1"/>
</dbReference>
<gene>
    <name evidence="7" type="ORF">ANCCAN_18603</name>
</gene>
<comment type="caution">
    <text evidence="7">The sequence shown here is derived from an EMBL/GenBank/DDBJ whole genome shotgun (WGS) entry which is preliminary data.</text>
</comment>
<proteinExistence type="inferred from homology"/>
<evidence type="ECO:0000256" key="1">
    <source>
        <dbReference type="ARBA" id="ARBA00009995"/>
    </source>
</evidence>
<accession>A0A368FXI5</accession>